<protein>
    <recommendedName>
        <fullName evidence="2">Sigma-54 factor interaction domain-containing protein</fullName>
    </recommendedName>
</protein>
<dbReference type="PANTHER" id="PTHR38791">
    <property type="entry name" value="ZN(II)2CYS6 TRANSCRIPTION FACTOR (EUROFUNG)-RELATED-RELATED"/>
    <property type="match status" value="1"/>
</dbReference>
<dbReference type="GO" id="GO:0006355">
    <property type="term" value="P:regulation of DNA-templated transcription"/>
    <property type="evidence" value="ECO:0007669"/>
    <property type="project" value="InterPro"/>
</dbReference>
<proteinExistence type="predicted"/>
<keyword evidence="4" id="KW-1185">Reference proteome</keyword>
<feature type="region of interest" description="Disordered" evidence="1">
    <location>
        <begin position="1"/>
        <end position="37"/>
    </location>
</feature>
<sequence>MTQSNGVPSLERPRDSQDLAAEGSSSSSRDLTAVGGKDPSTSLSVVYRIADTSWEEKAICYFFEQYTIVDDIPGSPGHLGFVPSLYAVCRDQSLGSSASSSLRLAVDATSLIAMSNLVGAPSLVAQARNRFGLALQRLQAALNSPVEAVKDETFATLVILTLFEDISGDRNGFPSSHTLGFDALMKLRGDNQLVHAQGLDMFKFAFVHMQVESLVLREKPRFDVDWLVQRLDSTDPLQQLMIIAAGIAPLVCEPSSISNGLGGASITQLAEWIDSCRKLDTELFEWSHSVPGDGLPLAIRSHTGEDVLTYREMIIASIWLHYRVGRMMVHLVLIDLFRTLASTVKSPGIQREASQQEAESIRICQDLITESCQSIPFTFGEVDLFGNPLAPSTGGKHPVRAFYIHSMMWPLWFILTCDLTTPTQAQMIRSVLSRSGTTLGIKLALFLANTSREDVLASIASNPGMSSFAPSFTQSMGDLYSTGGE</sequence>
<dbReference type="PROSITE" id="PS50045">
    <property type="entry name" value="SIGMA54_INTERACT_4"/>
    <property type="match status" value="1"/>
</dbReference>
<dbReference type="InterPro" id="IPR053175">
    <property type="entry name" value="DHMBA_Reg_Transcription_Factor"/>
</dbReference>
<evidence type="ECO:0000256" key="1">
    <source>
        <dbReference type="SAM" id="MobiDB-lite"/>
    </source>
</evidence>
<dbReference type="Proteomes" id="UP000247810">
    <property type="component" value="Unassembled WGS sequence"/>
</dbReference>
<gene>
    <name evidence="3" type="ORF">BO71DRAFT_332435</name>
</gene>
<organism evidence="3 4">
    <name type="scientific">Aspergillus ellipticus CBS 707.79</name>
    <dbReference type="NCBI Taxonomy" id="1448320"/>
    <lineage>
        <taxon>Eukaryota</taxon>
        <taxon>Fungi</taxon>
        <taxon>Dikarya</taxon>
        <taxon>Ascomycota</taxon>
        <taxon>Pezizomycotina</taxon>
        <taxon>Eurotiomycetes</taxon>
        <taxon>Eurotiomycetidae</taxon>
        <taxon>Eurotiales</taxon>
        <taxon>Aspergillaceae</taxon>
        <taxon>Aspergillus</taxon>
        <taxon>Aspergillus subgen. Circumdati</taxon>
    </lineage>
</organism>
<dbReference type="InterPro" id="IPR021858">
    <property type="entry name" value="Fun_TF"/>
</dbReference>
<dbReference type="STRING" id="1448320.A0A319D279"/>
<dbReference type="PANTHER" id="PTHR38791:SF12">
    <property type="entry name" value="TRANSCRIPTION FACTOR DOMAIN-CONTAINING PROTEIN-RELATED"/>
    <property type="match status" value="1"/>
</dbReference>
<dbReference type="InterPro" id="IPR002078">
    <property type="entry name" value="Sigma_54_int"/>
</dbReference>
<reference evidence="3 4" key="1">
    <citation type="submission" date="2018-02" db="EMBL/GenBank/DDBJ databases">
        <title>The genomes of Aspergillus section Nigri reveals drivers in fungal speciation.</title>
        <authorList>
            <consortium name="DOE Joint Genome Institute"/>
            <person name="Vesth T.C."/>
            <person name="Nybo J."/>
            <person name="Theobald S."/>
            <person name="Brandl J."/>
            <person name="Frisvad J.C."/>
            <person name="Nielsen K.F."/>
            <person name="Lyhne E.K."/>
            <person name="Kogle M.E."/>
            <person name="Kuo A."/>
            <person name="Riley R."/>
            <person name="Clum A."/>
            <person name="Nolan M."/>
            <person name="Lipzen A."/>
            <person name="Salamov A."/>
            <person name="Henrissat B."/>
            <person name="Wiebenga A."/>
            <person name="De vries R.P."/>
            <person name="Grigoriev I.V."/>
            <person name="Mortensen U.H."/>
            <person name="Andersen M.R."/>
            <person name="Baker S.E."/>
        </authorList>
    </citation>
    <scope>NUCLEOTIDE SEQUENCE [LARGE SCALE GENOMIC DNA]</scope>
    <source>
        <strain evidence="3 4">CBS 707.79</strain>
    </source>
</reference>
<accession>A0A319D279</accession>
<dbReference type="AlphaFoldDB" id="A0A319D279"/>
<evidence type="ECO:0000313" key="4">
    <source>
        <dbReference type="Proteomes" id="UP000247810"/>
    </source>
</evidence>
<evidence type="ECO:0000313" key="3">
    <source>
        <dbReference type="EMBL" id="PYH91354.1"/>
    </source>
</evidence>
<feature type="domain" description="Sigma-54 factor interaction" evidence="2">
    <location>
        <begin position="332"/>
        <end position="480"/>
    </location>
</feature>
<dbReference type="VEuPathDB" id="FungiDB:BO71DRAFT_332435"/>
<dbReference type="EMBL" id="KZ825948">
    <property type="protein sequence ID" value="PYH91354.1"/>
    <property type="molecule type" value="Genomic_DNA"/>
</dbReference>
<evidence type="ECO:0000259" key="2">
    <source>
        <dbReference type="PROSITE" id="PS50045"/>
    </source>
</evidence>
<dbReference type="Pfam" id="PF11951">
    <property type="entry name" value="Fungal_trans_2"/>
    <property type="match status" value="1"/>
</dbReference>
<dbReference type="GO" id="GO:0005524">
    <property type="term" value="F:ATP binding"/>
    <property type="evidence" value="ECO:0007669"/>
    <property type="project" value="InterPro"/>
</dbReference>
<name>A0A319D279_9EURO</name>
<dbReference type="OrthoDB" id="4491390at2759"/>